<dbReference type="Gene3D" id="3.40.50.300">
    <property type="entry name" value="P-loop containing nucleotide triphosphate hydrolases"/>
    <property type="match status" value="1"/>
</dbReference>
<dbReference type="Proteomes" id="UP000542742">
    <property type="component" value="Unassembled WGS sequence"/>
</dbReference>
<evidence type="ECO:0000313" key="1">
    <source>
        <dbReference type="EMBL" id="MBB4690772.1"/>
    </source>
</evidence>
<protein>
    <recommendedName>
        <fullName evidence="3">Uridine kinase</fullName>
    </recommendedName>
</protein>
<dbReference type="InterPro" id="IPR027417">
    <property type="entry name" value="P-loop_NTPase"/>
</dbReference>
<keyword evidence="2" id="KW-1185">Reference proteome</keyword>
<dbReference type="AlphaFoldDB" id="A0A7W7FZP8"/>
<dbReference type="RefSeq" id="WP_184949690.1">
    <property type="nucleotide sequence ID" value="NZ_BOMC01000012.1"/>
</dbReference>
<comment type="caution">
    <text evidence="1">The sequence shown here is derived from an EMBL/GenBank/DDBJ whole genome shotgun (WGS) entry which is preliminary data.</text>
</comment>
<proteinExistence type="predicted"/>
<name>A0A7W7FZP8_9ACTN</name>
<accession>A0A7W7FZP8</accession>
<gene>
    <name evidence="1" type="ORF">BKA14_000920</name>
</gene>
<sequence>MRVRPISAEVLVEELADLLICREPDSYLRVALDGAPAARPDALADALVDPLRARGRPTVRIDTADFLRPASLRLEFGRDNSDSYYLGWFDEAGLAREVLGPAGPGGSGRVLTRLWDAHTDRSAREPYRTLAPGAILLVSGPLLLGGGLTFDVTVHLEMSAPALARRTPGDIAWTLPAFQRYADEVSPASFADVVVRVDDPRHPAMVLERS</sequence>
<organism evidence="1 2">
    <name type="scientific">Paractinoplanes abujensis</name>
    <dbReference type="NCBI Taxonomy" id="882441"/>
    <lineage>
        <taxon>Bacteria</taxon>
        <taxon>Bacillati</taxon>
        <taxon>Actinomycetota</taxon>
        <taxon>Actinomycetes</taxon>
        <taxon>Micromonosporales</taxon>
        <taxon>Micromonosporaceae</taxon>
        <taxon>Paractinoplanes</taxon>
    </lineage>
</organism>
<reference evidence="1 2" key="1">
    <citation type="submission" date="2020-08" db="EMBL/GenBank/DDBJ databases">
        <title>Sequencing the genomes of 1000 actinobacteria strains.</title>
        <authorList>
            <person name="Klenk H.-P."/>
        </authorList>
    </citation>
    <scope>NUCLEOTIDE SEQUENCE [LARGE SCALE GENOMIC DNA]</scope>
    <source>
        <strain evidence="1 2">DSM 45518</strain>
    </source>
</reference>
<evidence type="ECO:0000313" key="2">
    <source>
        <dbReference type="Proteomes" id="UP000542742"/>
    </source>
</evidence>
<evidence type="ECO:0008006" key="3">
    <source>
        <dbReference type="Google" id="ProtNLM"/>
    </source>
</evidence>
<dbReference type="EMBL" id="JACHMF010000001">
    <property type="protein sequence ID" value="MBB4690772.1"/>
    <property type="molecule type" value="Genomic_DNA"/>
</dbReference>